<dbReference type="EMBL" id="GBZX01001799">
    <property type="protein sequence ID" value="JAG90941.1"/>
    <property type="molecule type" value="mRNA"/>
</dbReference>
<dbReference type="InterPro" id="IPR012337">
    <property type="entry name" value="RNaseH-like_sf"/>
</dbReference>
<dbReference type="InterPro" id="IPR008906">
    <property type="entry name" value="HATC_C_dom"/>
</dbReference>
<dbReference type="Pfam" id="PF05699">
    <property type="entry name" value="Dimer_Tnp_hAT"/>
    <property type="match status" value="1"/>
</dbReference>
<organism evidence="2">
    <name type="scientific">Amblyomma americanum</name>
    <name type="common">Lone star tick</name>
    <dbReference type="NCBI Taxonomy" id="6943"/>
    <lineage>
        <taxon>Eukaryota</taxon>
        <taxon>Metazoa</taxon>
        <taxon>Ecdysozoa</taxon>
        <taxon>Arthropoda</taxon>
        <taxon>Chelicerata</taxon>
        <taxon>Arachnida</taxon>
        <taxon>Acari</taxon>
        <taxon>Parasitiformes</taxon>
        <taxon>Ixodida</taxon>
        <taxon>Ixodoidea</taxon>
        <taxon>Ixodidae</taxon>
        <taxon>Amblyomminae</taxon>
        <taxon>Amblyomma</taxon>
    </lineage>
</organism>
<dbReference type="GO" id="GO:0046983">
    <property type="term" value="F:protein dimerization activity"/>
    <property type="evidence" value="ECO:0007669"/>
    <property type="project" value="InterPro"/>
</dbReference>
<reference evidence="2" key="1">
    <citation type="journal article" date="2015" name="PLoS ONE">
        <title>An Insight into the Sialome of the Lone Star Tick, Amblyomma americanum, with a Glimpse on Its Time Dependent Gene Expression.</title>
        <authorList>
            <person name="Karim S."/>
            <person name="Ribeiro J.M."/>
        </authorList>
    </citation>
    <scope>NUCLEOTIDE SEQUENCE</scope>
    <source>
        <tissue evidence="2">Salivary gland</tissue>
    </source>
</reference>
<protein>
    <recommendedName>
        <fullName evidence="1">HAT C-terminal dimerisation domain-containing protein</fullName>
    </recommendedName>
</protein>
<dbReference type="SUPFAM" id="SSF53098">
    <property type="entry name" value="Ribonuclease H-like"/>
    <property type="match status" value="1"/>
</dbReference>
<name>A0A0C9RU57_AMBAM</name>
<dbReference type="AlphaFoldDB" id="A0A0C9RU57"/>
<proteinExistence type="evidence at transcript level"/>
<sequence>IAIMENVQFDKALRVVVLDEEEFWVALISCHTLLEPIAKAIKAVESDQALLSDVKNLFHSLAEEIQTNLKCSVHLQNERHLAEKALNTRKAFKVHPIHCAANLLDPRYKGKNLTDEEVLSAFDWISEHSKHMNLEVGKVCSDVAEYRTNEGIWSRSGIWASANHMRPSTWWEGICTTKTVMPLARNVLQIPPSSAACERNWSDFANIHTLRRNRLSNDKVQKLVFVHAHLNMMKKATDEASDTDSE</sequence>
<evidence type="ECO:0000259" key="1">
    <source>
        <dbReference type="Pfam" id="PF05699"/>
    </source>
</evidence>
<feature type="non-terminal residue" evidence="2">
    <location>
        <position position="1"/>
    </location>
</feature>
<accession>A0A0C9RU57</accession>
<evidence type="ECO:0000313" key="2">
    <source>
        <dbReference type="EMBL" id="JAG90941.1"/>
    </source>
</evidence>
<feature type="domain" description="HAT C-terminal dimerisation" evidence="1">
    <location>
        <begin position="152"/>
        <end position="228"/>
    </location>
</feature>